<evidence type="ECO:0000256" key="11">
    <source>
        <dbReference type="SAM" id="Phobius"/>
    </source>
</evidence>
<gene>
    <name evidence="14" type="ORF">DL347_08960</name>
</gene>
<evidence type="ECO:0000256" key="5">
    <source>
        <dbReference type="ARBA" id="ARBA00022692"/>
    </source>
</evidence>
<evidence type="ECO:0000256" key="8">
    <source>
        <dbReference type="ARBA" id="ARBA00023224"/>
    </source>
</evidence>
<proteinExistence type="inferred from homology"/>
<dbReference type="SMART" id="SM00304">
    <property type="entry name" value="HAMP"/>
    <property type="match status" value="2"/>
</dbReference>
<dbReference type="FunFam" id="1.10.287.950:FF:000001">
    <property type="entry name" value="Methyl-accepting chemotaxis sensory transducer"/>
    <property type="match status" value="1"/>
</dbReference>
<dbReference type="AlphaFoldDB" id="A0A7Z6N0H7"/>
<evidence type="ECO:0000259" key="13">
    <source>
        <dbReference type="PROSITE" id="PS50885"/>
    </source>
</evidence>
<name>A0A7Z6N0H7_PSEFL</name>
<comment type="subcellular location">
    <subcellularLocation>
        <location evidence="1">Cell membrane</location>
        <topology evidence="1">Multi-pass membrane protein</topology>
    </subcellularLocation>
</comment>
<feature type="domain" description="Methyl-accepting transducer" evidence="12">
    <location>
        <begin position="269"/>
        <end position="505"/>
    </location>
</feature>
<evidence type="ECO:0000256" key="4">
    <source>
        <dbReference type="ARBA" id="ARBA00022500"/>
    </source>
</evidence>
<dbReference type="InterPro" id="IPR004090">
    <property type="entry name" value="Chemotax_Me-accpt_rcpt"/>
</dbReference>
<dbReference type="Pfam" id="PF12729">
    <property type="entry name" value="4HB_MCP_1"/>
    <property type="match status" value="1"/>
</dbReference>
<organism evidence="14 15">
    <name type="scientific">Pseudomonas fluorescens</name>
    <dbReference type="NCBI Taxonomy" id="294"/>
    <lineage>
        <taxon>Bacteria</taxon>
        <taxon>Pseudomonadati</taxon>
        <taxon>Pseudomonadota</taxon>
        <taxon>Gammaproteobacteria</taxon>
        <taxon>Pseudomonadales</taxon>
        <taxon>Pseudomonadaceae</taxon>
        <taxon>Pseudomonas</taxon>
    </lineage>
</organism>
<dbReference type="CDD" id="cd11386">
    <property type="entry name" value="MCP_signal"/>
    <property type="match status" value="1"/>
</dbReference>
<comment type="caution">
    <text evidence="14">The sequence shown here is derived from an EMBL/GenBank/DDBJ whole genome shotgun (WGS) entry which is preliminary data.</text>
</comment>
<evidence type="ECO:0000256" key="2">
    <source>
        <dbReference type="ARBA" id="ARBA00022475"/>
    </source>
</evidence>
<dbReference type="InterPro" id="IPR024478">
    <property type="entry name" value="HlyB_4HB_MCP"/>
</dbReference>
<dbReference type="Gene3D" id="6.10.340.10">
    <property type="match status" value="1"/>
</dbReference>
<dbReference type="EMBL" id="QRBA01000004">
    <property type="protein sequence ID" value="RDS91575.1"/>
    <property type="molecule type" value="Genomic_DNA"/>
</dbReference>
<evidence type="ECO:0000256" key="1">
    <source>
        <dbReference type="ARBA" id="ARBA00004651"/>
    </source>
</evidence>
<keyword evidence="3" id="KW-0488">Methylation</keyword>
<dbReference type="PROSITE" id="PS50885">
    <property type="entry name" value="HAMP"/>
    <property type="match status" value="1"/>
</dbReference>
<feature type="transmembrane region" description="Helical" evidence="11">
    <location>
        <begin position="12"/>
        <end position="31"/>
    </location>
</feature>
<dbReference type="PANTHER" id="PTHR32089:SF120">
    <property type="entry name" value="METHYL-ACCEPTING CHEMOTAXIS PROTEIN TLPQ"/>
    <property type="match status" value="1"/>
</dbReference>
<evidence type="ECO:0000256" key="3">
    <source>
        <dbReference type="ARBA" id="ARBA00022481"/>
    </source>
</evidence>
<feature type="transmembrane region" description="Helical" evidence="11">
    <location>
        <begin position="188"/>
        <end position="210"/>
    </location>
</feature>
<reference evidence="14 15" key="1">
    <citation type="submission" date="2018-07" db="EMBL/GenBank/DDBJ databases">
        <title>Draft Genome Sequence of Pseudomonas fluorescens AHK-1 associated with canker disease of kiwifruit.</title>
        <authorList>
            <person name="Wu Z."/>
        </authorList>
    </citation>
    <scope>NUCLEOTIDE SEQUENCE [LARGE SCALE GENOMIC DNA]</scope>
    <source>
        <strain evidence="14 15">AHK-1</strain>
    </source>
</reference>
<dbReference type="GO" id="GO:0004888">
    <property type="term" value="F:transmembrane signaling receptor activity"/>
    <property type="evidence" value="ECO:0007669"/>
    <property type="project" value="InterPro"/>
</dbReference>
<dbReference type="PRINTS" id="PR00260">
    <property type="entry name" value="CHEMTRNSDUCR"/>
</dbReference>
<evidence type="ECO:0000256" key="9">
    <source>
        <dbReference type="ARBA" id="ARBA00029447"/>
    </source>
</evidence>
<dbReference type="GO" id="GO:0007165">
    <property type="term" value="P:signal transduction"/>
    <property type="evidence" value="ECO:0007669"/>
    <property type="project" value="UniProtKB-KW"/>
</dbReference>
<evidence type="ECO:0000256" key="7">
    <source>
        <dbReference type="ARBA" id="ARBA00023136"/>
    </source>
</evidence>
<evidence type="ECO:0000313" key="14">
    <source>
        <dbReference type="EMBL" id="RDS91575.1"/>
    </source>
</evidence>
<evidence type="ECO:0000259" key="12">
    <source>
        <dbReference type="PROSITE" id="PS50111"/>
    </source>
</evidence>
<evidence type="ECO:0000313" key="15">
    <source>
        <dbReference type="Proteomes" id="UP000255541"/>
    </source>
</evidence>
<dbReference type="Proteomes" id="UP000255541">
    <property type="component" value="Unassembled WGS sequence"/>
</dbReference>
<dbReference type="GO" id="GO:0006935">
    <property type="term" value="P:chemotaxis"/>
    <property type="evidence" value="ECO:0007669"/>
    <property type="project" value="UniProtKB-KW"/>
</dbReference>
<sequence>MSLRNMNIAPRAFLGFAFIGALMLFLGVFALNQMSKIRGATEDITLSSVPSIRALDEFTQLTLRLRVLSYRLLTNREPDVQQKTLEAFELRNQQIRTAQGVYEKLIESSEERSTYNEYVSLLGQYHQIEERMKSLSRANQVDELRSLLNTELLSNSEQVNAVLTRLLDLNNKMALATNQEAEDQYNAAFNLVVGLLVIATLLTLLFAWLLTRSITLPISQALEAAEEVAEGNLTRPIKVDGSDEAGRLLAAMAKMQDKLRDTLQRIAGSATQLASAAEELNAVTDESARGLTRQNNEIEQAATAVNEMTSAVEEVARNAVSTSEASRNATTSAGDGRDLVQETVSAIERMSGDVQATATLIGELANESRDIGKVLDVIRGLADQTNLLALNAAIEAARAGEAGRGFAVVADEVRALAHRTQQSTSEIERMIGSIQAGTEHAVDSMRNSTERAESTLNIAKGAGMSLDTINTAIVEINERNLVIASAAEEQAQVAREVDRNLVNIRDLSVQSATGASQTSAASSELSRLAVDLNGMVGRFRL</sequence>
<keyword evidence="4" id="KW-0145">Chemotaxis</keyword>
<dbReference type="Pfam" id="PF00672">
    <property type="entry name" value="HAMP"/>
    <property type="match status" value="1"/>
</dbReference>
<dbReference type="PANTHER" id="PTHR32089">
    <property type="entry name" value="METHYL-ACCEPTING CHEMOTAXIS PROTEIN MCPB"/>
    <property type="match status" value="1"/>
</dbReference>
<keyword evidence="8 10" id="KW-0807">Transducer</keyword>
<protein>
    <submittedName>
        <fullName evidence="14">Methyl-accepting chemotaxis protein</fullName>
    </submittedName>
</protein>
<dbReference type="Gene3D" id="1.10.287.950">
    <property type="entry name" value="Methyl-accepting chemotaxis protein"/>
    <property type="match status" value="1"/>
</dbReference>
<keyword evidence="5 11" id="KW-0812">Transmembrane</keyword>
<dbReference type="InterPro" id="IPR004089">
    <property type="entry name" value="MCPsignal_dom"/>
</dbReference>
<dbReference type="SMART" id="SM00283">
    <property type="entry name" value="MA"/>
    <property type="match status" value="1"/>
</dbReference>
<dbReference type="InterPro" id="IPR003660">
    <property type="entry name" value="HAMP_dom"/>
</dbReference>
<evidence type="ECO:0000256" key="10">
    <source>
        <dbReference type="PROSITE-ProRule" id="PRU00284"/>
    </source>
</evidence>
<feature type="domain" description="HAMP" evidence="13">
    <location>
        <begin position="212"/>
        <end position="264"/>
    </location>
</feature>
<keyword evidence="2" id="KW-1003">Cell membrane</keyword>
<keyword evidence="7 11" id="KW-0472">Membrane</keyword>
<dbReference type="Pfam" id="PF00015">
    <property type="entry name" value="MCPsignal"/>
    <property type="match status" value="1"/>
</dbReference>
<accession>A0A7Z6N0H7</accession>
<dbReference type="GO" id="GO:0005886">
    <property type="term" value="C:plasma membrane"/>
    <property type="evidence" value="ECO:0007669"/>
    <property type="project" value="UniProtKB-SubCell"/>
</dbReference>
<dbReference type="PROSITE" id="PS50111">
    <property type="entry name" value="CHEMOTAXIS_TRANSDUC_2"/>
    <property type="match status" value="1"/>
</dbReference>
<evidence type="ECO:0000256" key="6">
    <source>
        <dbReference type="ARBA" id="ARBA00022989"/>
    </source>
</evidence>
<keyword evidence="6 11" id="KW-1133">Transmembrane helix</keyword>
<dbReference type="SUPFAM" id="SSF58104">
    <property type="entry name" value="Methyl-accepting chemotaxis protein (MCP) signaling domain"/>
    <property type="match status" value="1"/>
</dbReference>
<comment type="similarity">
    <text evidence="9">Belongs to the methyl-accepting chemotaxis (MCP) protein family.</text>
</comment>